<evidence type="ECO:0000259" key="2">
    <source>
        <dbReference type="Pfam" id="PF19913"/>
    </source>
</evidence>
<feature type="transmembrane region" description="Helical" evidence="1">
    <location>
        <begin position="332"/>
        <end position="350"/>
    </location>
</feature>
<organism evidence="4 5">
    <name type="scientific">Dreissena polymorpha</name>
    <name type="common">Zebra mussel</name>
    <name type="synonym">Mytilus polymorpha</name>
    <dbReference type="NCBI Taxonomy" id="45954"/>
    <lineage>
        <taxon>Eukaryota</taxon>
        <taxon>Metazoa</taxon>
        <taxon>Spiralia</taxon>
        <taxon>Lophotrochozoa</taxon>
        <taxon>Mollusca</taxon>
        <taxon>Bivalvia</taxon>
        <taxon>Autobranchia</taxon>
        <taxon>Heteroconchia</taxon>
        <taxon>Euheterodonta</taxon>
        <taxon>Imparidentia</taxon>
        <taxon>Neoheterodontei</taxon>
        <taxon>Myida</taxon>
        <taxon>Dreissenoidea</taxon>
        <taxon>Dreissenidae</taxon>
        <taxon>Dreissena</taxon>
    </lineage>
</organism>
<dbReference type="InterPro" id="IPR045461">
    <property type="entry name" value="Wolframin_OB_fold"/>
</dbReference>
<dbReference type="GO" id="GO:0055074">
    <property type="term" value="P:calcium ion homeostasis"/>
    <property type="evidence" value="ECO:0007669"/>
    <property type="project" value="TreeGrafter"/>
</dbReference>
<evidence type="ECO:0008006" key="6">
    <source>
        <dbReference type="Google" id="ProtNLM"/>
    </source>
</evidence>
<dbReference type="InterPro" id="IPR045400">
    <property type="entry name" value="Wolframin_Cys-rich"/>
</dbReference>
<feature type="domain" description="Wolframin cysteine-rich" evidence="3">
    <location>
        <begin position="579"/>
        <end position="651"/>
    </location>
</feature>
<feature type="transmembrane region" description="Helical" evidence="1">
    <location>
        <begin position="308"/>
        <end position="325"/>
    </location>
</feature>
<comment type="caution">
    <text evidence="4">The sequence shown here is derived from an EMBL/GenBank/DDBJ whole genome shotgun (WGS) entry which is preliminary data.</text>
</comment>
<keyword evidence="5" id="KW-1185">Reference proteome</keyword>
<dbReference type="Proteomes" id="UP000828390">
    <property type="component" value="Unassembled WGS sequence"/>
</dbReference>
<sequence>MAEDETLTEDVASWMKGAKDGEEEFQLRLAQHYLKLADSKDGSERDQNGKLAVCWFVASSKQGNSDATKKLKDLVDDDSPWINNDNKEDVVWCVSTSTLEKKIRYAARNMFHTINSAQKEVLSSEEYSEAIKKLTGGREQKLLLAAGKKIGENISENEFVKILSRKIQGDMTLTSTERSAAYEAAGWFEKIAKYPKETASAVGEAALEFASRDGLSIVAGWIPVDQIYFLTLFFVYGFISPKFLLLVLPLLVFYISYATIIITTLQMFYKKRKLQEASALAEVLKEYDIGVDVDQTQSQYTWNSLTPYLIYFATIPLVVSSFSLADKTYIPCSELCVLNSILCGICFVAISDSHDLVTLLALFCNFLAGLPVFLMHFPEIPVVASIVKIISGNFVSLELYSGLRLNIGIPSLCYCLIPVFFIQMAVRKSFTGMYRVAVPHLVCYFWFELITTMYPFATWFGLARATVGYVMLPVLIPLSMFFVVIGGVYVFIKLLSSDLFGKVVITLLLGCIPVLLTQTKKLFGGKFDKRFSVLKKILMVMFAILAVIPLIFVRFPSDEGAHMDKLTAENFHAVCNADKENMMKCNALKGAKILWQGEITSMAVTGVTNEVSSTLDVFPVFISKQLRRIYGKKYQCDDDELTEQGKEHCKLMVSLGYVYGLEHYNKYNFNFGVKLTNGMPVSIEAGSGFQKTFLALNVGDTVEIKATISDALSRPVKLHLKKLKCLSRDVVLVEDEADDEDFFYNLFQESFSVAFNFFWYPLVEFVPQIRSGNIMEIDDLIK</sequence>
<keyword evidence="1" id="KW-1133">Transmembrane helix</keyword>
<dbReference type="OrthoDB" id="5865303at2759"/>
<reference evidence="4" key="1">
    <citation type="journal article" date="2019" name="bioRxiv">
        <title>The Genome of the Zebra Mussel, Dreissena polymorpha: A Resource for Invasive Species Research.</title>
        <authorList>
            <person name="McCartney M.A."/>
            <person name="Auch B."/>
            <person name="Kono T."/>
            <person name="Mallez S."/>
            <person name="Zhang Y."/>
            <person name="Obille A."/>
            <person name="Becker A."/>
            <person name="Abrahante J.E."/>
            <person name="Garbe J."/>
            <person name="Badalamenti J.P."/>
            <person name="Herman A."/>
            <person name="Mangelson H."/>
            <person name="Liachko I."/>
            <person name="Sullivan S."/>
            <person name="Sone E.D."/>
            <person name="Koren S."/>
            <person name="Silverstein K.A.T."/>
            <person name="Beckman K.B."/>
            <person name="Gohl D.M."/>
        </authorList>
    </citation>
    <scope>NUCLEOTIDE SEQUENCE</scope>
    <source>
        <strain evidence="4">Duluth1</strain>
        <tissue evidence="4">Whole animal</tissue>
    </source>
</reference>
<reference evidence="4" key="2">
    <citation type="submission" date="2020-11" db="EMBL/GenBank/DDBJ databases">
        <authorList>
            <person name="McCartney M.A."/>
            <person name="Auch B."/>
            <person name="Kono T."/>
            <person name="Mallez S."/>
            <person name="Becker A."/>
            <person name="Gohl D.M."/>
            <person name="Silverstein K.A.T."/>
            <person name="Koren S."/>
            <person name="Bechman K.B."/>
            <person name="Herman A."/>
            <person name="Abrahante J.E."/>
            <person name="Garbe J."/>
        </authorList>
    </citation>
    <scope>NUCLEOTIDE SEQUENCE</scope>
    <source>
        <strain evidence="4">Duluth1</strain>
        <tissue evidence="4">Whole animal</tissue>
    </source>
</reference>
<gene>
    <name evidence="4" type="ORF">DPMN_058567</name>
</gene>
<feature type="transmembrane region" description="Helical" evidence="1">
    <location>
        <begin position="356"/>
        <end position="375"/>
    </location>
</feature>
<dbReference type="PRINTS" id="PR02060">
    <property type="entry name" value="WOLFFAMILY"/>
</dbReference>
<dbReference type="Pfam" id="PF19913">
    <property type="entry name" value="WCOB"/>
    <property type="match status" value="1"/>
</dbReference>
<feature type="transmembrane region" description="Helical" evidence="1">
    <location>
        <begin position="407"/>
        <end position="426"/>
    </location>
</feature>
<dbReference type="PANTHER" id="PTHR13098">
    <property type="entry name" value="WOLFRAMIN"/>
    <property type="match status" value="1"/>
</dbReference>
<dbReference type="GO" id="GO:0005789">
    <property type="term" value="C:endoplasmic reticulum membrane"/>
    <property type="evidence" value="ECO:0007669"/>
    <property type="project" value="TreeGrafter"/>
</dbReference>
<protein>
    <recommendedName>
        <fullName evidence="6">Wolframin</fullName>
    </recommendedName>
</protein>
<dbReference type="EMBL" id="JAIWYP010000013">
    <property type="protein sequence ID" value="KAH3715853.1"/>
    <property type="molecule type" value="Genomic_DNA"/>
</dbReference>
<feature type="domain" description="Wolframin OB-fold" evidence="2">
    <location>
        <begin position="664"/>
        <end position="765"/>
    </location>
</feature>
<name>A0A9D4C1Z9_DREPO</name>
<feature type="transmembrane region" description="Helical" evidence="1">
    <location>
        <begin position="438"/>
        <end position="457"/>
    </location>
</feature>
<keyword evidence="1" id="KW-0472">Membrane</keyword>
<keyword evidence="1" id="KW-0812">Transmembrane</keyword>
<accession>A0A9D4C1Z9</accession>
<dbReference type="PANTHER" id="PTHR13098:SF3">
    <property type="entry name" value="WOLFRAMIN"/>
    <property type="match status" value="1"/>
</dbReference>
<evidence type="ECO:0000256" key="1">
    <source>
        <dbReference type="SAM" id="Phobius"/>
    </source>
</evidence>
<evidence type="ECO:0000313" key="4">
    <source>
        <dbReference type="EMBL" id="KAH3715853.1"/>
    </source>
</evidence>
<evidence type="ECO:0000313" key="5">
    <source>
        <dbReference type="Proteomes" id="UP000828390"/>
    </source>
</evidence>
<proteinExistence type="predicted"/>
<dbReference type="GO" id="GO:0030968">
    <property type="term" value="P:endoplasmic reticulum unfolded protein response"/>
    <property type="evidence" value="ECO:0007669"/>
    <property type="project" value="TreeGrafter"/>
</dbReference>
<feature type="transmembrane region" description="Helical" evidence="1">
    <location>
        <begin position="243"/>
        <end position="269"/>
    </location>
</feature>
<feature type="transmembrane region" description="Helical" evidence="1">
    <location>
        <begin position="469"/>
        <end position="492"/>
    </location>
</feature>
<dbReference type="Pfam" id="PF20053">
    <property type="entry name" value="WC-rich"/>
    <property type="match status" value="1"/>
</dbReference>
<feature type="transmembrane region" description="Helical" evidence="1">
    <location>
        <begin position="537"/>
        <end position="555"/>
    </location>
</feature>
<feature type="transmembrane region" description="Helical" evidence="1">
    <location>
        <begin position="215"/>
        <end position="236"/>
    </location>
</feature>
<dbReference type="AlphaFoldDB" id="A0A9D4C1Z9"/>
<dbReference type="InterPro" id="IPR026209">
    <property type="entry name" value="Wolframin_fam"/>
</dbReference>
<feature type="transmembrane region" description="Helical" evidence="1">
    <location>
        <begin position="499"/>
        <end position="517"/>
    </location>
</feature>
<evidence type="ECO:0000259" key="3">
    <source>
        <dbReference type="Pfam" id="PF20053"/>
    </source>
</evidence>